<dbReference type="EMBL" id="HBKN01006071">
    <property type="protein sequence ID" value="CAE2260070.1"/>
    <property type="molecule type" value="Transcribed_RNA"/>
</dbReference>
<organism evidence="2">
    <name type="scientific">Guillardia theta</name>
    <name type="common">Cryptophyte</name>
    <name type="synonym">Cryptomonas phi</name>
    <dbReference type="NCBI Taxonomy" id="55529"/>
    <lineage>
        <taxon>Eukaryota</taxon>
        <taxon>Cryptophyceae</taxon>
        <taxon>Pyrenomonadales</taxon>
        <taxon>Geminigeraceae</taxon>
        <taxon>Guillardia</taxon>
    </lineage>
</organism>
<proteinExistence type="predicted"/>
<evidence type="ECO:0000313" key="2">
    <source>
        <dbReference type="EMBL" id="CAE2260070.1"/>
    </source>
</evidence>
<dbReference type="AlphaFoldDB" id="A0A7S4N1L8"/>
<feature type="transmembrane region" description="Helical" evidence="1">
    <location>
        <begin position="90"/>
        <end position="114"/>
    </location>
</feature>
<sequence length="151" mass="17177">MQARTWLIILGVLQLLAVLLNIYGEDFYYVCFVVLPISILATVFLGISIAFQWKRGVEIFIALCIVLLLLNFFPLFSLLFGATWAAWHDILLYIVGVLLEAACIASGIWILYYTDTAEKESLLRRSQSRVSNVFRNSFGRGENAEYEGERV</sequence>
<keyword evidence="1" id="KW-1133">Transmembrane helix</keyword>
<reference evidence="2" key="1">
    <citation type="submission" date="2021-01" db="EMBL/GenBank/DDBJ databases">
        <authorList>
            <person name="Corre E."/>
            <person name="Pelletier E."/>
            <person name="Niang G."/>
            <person name="Scheremetjew M."/>
            <person name="Finn R."/>
            <person name="Kale V."/>
            <person name="Holt S."/>
            <person name="Cochrane G."/>
            <person name="Meng A."/>
            <person name="Brown T."/>
            <person name="Cohen L."/>
        </authorList>
    </citation>
    <scope>NUCLEOTIDE SEQUENCE</scope>
    <source>
        <strain evidence="2">CCMP 2712</strain>
    </source>
</reference>
<accession>A0A7S4N1L8</accession>
<keyword evidence="1" id="KW-0472">Membrane</keyword>
<name>A0A7S4N1L8_GUITH</name>
<keyword evidence="1" id="KW-0812">Transmembrane</keyword>
<feature type="transmembrane region" description="Helical" evidence="1">
    <location>
        <begin position="59"/>
        <end position="84"/>
    </location>
</feature>
<protein>
    <submittedName>
        <fullName evidence="2">Uncharacterized protein</fullName>
    </submittedName>
</protein>
<feature type="transmembrane region" description="Helical" evidence="1">
    <location>
        <begin position="27"/>
        <end position="47"/>
    </location>
</feature>
<evidence type="ECO:0000256" key="1">
    <source>
        <dbReference type="SAM" id="Phobius"/>
    </source>
</evidence>
<gene>
    <name evidence="2" type="ORF">GTHE00462_LOCUS4850</name>
</gene>